<name>A0A8S5MYA8_9CAUD</name>
<protein>
    <recommendedName>
        <fullName evidence="2">site-specific DNA-methyltransferase (adenine-specific)</fullName>
        <ecNumber evidence="2">2.1.1.72</ecNumber>
    </recommendedName>
</protein>
<dbReference type="GO" id="GO:1904047">
    <property type="term" value="F:S-adenosyl-L-methionine binding"/>
    <property type="evidence" value="ECO:0007669"/>
    <property type="project" value="TreeGrafter"/>
</dbReference>
<keyword evidence="3 7" id="KW-0489">Methyltransferase</keyword>
<sequence length="256" mass="29826">MKYIGSKSKLAKYIVPILQQIIDKYNIGCYLEPFVGGANIIDKIKCKIKLGTDIDLIPITLLKEIPQNPNLLNSLPERLTKEHYYDVRDNCAKYQHWYFAAIMLFGSYNARVYGGCYGAEARTKNGGYRNYYKESINNFKKQLPSLKETTFLCGDYRDTKLVEKSLIYCDPPYASGVGYKTEFNNVEFWDWAREQSKTHLVVVSENKAPEDFECIWELKTNSGLNNRKKIEKTERLFVYKGGIFNERLERECKQHL</sequence>
<dbReference type="GO" id="GO:0009007">
    <property type="term" value="F:site-specific DNA-methyltransferase (adenine-specific) activity"/>
    <property type="evidence" value="ECO:0007669"/>
    <property type="project" value="UniProtKB-EC"/>
</dbReference>
<organism evidence="7">
    <name type="scientific">Myoviridae sp. ctRRy11</name>
    <dbReference type="NCBI Taxonomy" id="2826651"/>
    <lineage>
        <taxon>Viruses</taxon>
        <taxon>Duplodnaviria</taxon>
        <taxon>Heunggongvirae</taxon>
        <taxon>Uroviricota</taxon>
        <taxon>Caudoviricetes</taxon>
    </lineage>
</organism>
<proteinExistence type="inferred from homology"/>
<dbReference type="PANTHER" id="PTHR30481">
    <property type="entry name" value="DNA ADENINE METHYLASE"/>
    <property type="match status" value="1"/>
</dbReference>
<dbReference type="PRINTS" id="PR00505">
    <property type="entry name" value="D12N6MTFRASE"/>
</dbReference>
<comment type="catalytic activity">
    <reaction evidence="6">
        <text>a 2'-deoxyadenosine in DNA + S-adenosyl-L-methionine = an N(6)-methyl-2'-deoxyadenosine in DNA + S-adenosyl-L-homocysteine + H(+)</text>
        <dbReference type="Rhea" id="RHEA:15197"/>
        <dbReference type="Rhea" id="RHEA-COMP:12418"/>
        <dbReference type="Rhea" id="RHEA-COMP:12419"/>
        <dbReference type="ChEBI" id="CHEBI:15378"/>
        <dbReference type="ChEBI" id="CHEBI:57856"/>
        <dbReference type="ChEBI" id="CHEBI:59789"/>
        <dbReference type="ChEBI" id="CHEBI:90615"/>
        <dbReference type="ChEBI" id="CHEBI:90616"/>
        <dbReference type="EC" id="2.1.1.72"/>
    </reaction>
</comment>
<dbReference type="PROSITE" id="PS00092">
    <property type="entry name" value="N6_MTASE"/>
    <property type="match status" value="1"/>
</dbReference>
<reference evidence="7" key="1">
    <citation type="journal article" date="2021" name="Proc. Natl. Acad. Sci. U.S.A.">
        <title>A Catalog of Tens of Thousands of Viruses from Human Metagenomes Reveals Hidden Associations with Chronic Diseases.</title>
        <authorList>
            <person name="Tisza M.J."/>
            <person name="Buck C.B."/>
        </authorList>
    </citation>
    <scope>NUCLEOTIDE SEQUENCE</scope>
    <source>
        <strain evidence="7">CtRRy11</strain>
    </source>
</reference>
<dbReference type="Gene3D" id="1.10.1020.10">
    <property type="entry name" value="Adenine-specific Methyltransferase, Domain 2"/>
    <property type="match status" value="1"/>
</dbReference>
<accession>A0A8S5MYA8</accession>
<keyword evidence="4" id="KW-0808">Transferase</keyword>
<dbReference type="PANTHER" id="PTHR30481:SF3">
    <property type="entry name" value="DNA ADENINE METHYLASE"/>
    <property type="match status" value="1"/>
</dbReference>
<evidence type="ECO:0000256" key="2">
    <source>
        <dbReference type="ARBA" id="ARBA00011900"/>
    </source>
</evidence>
<dbReference type="GO" id="GO:0032259">
    <property type="term" value="P:methylation"/>
    <property type="evidence" value="ECO:0007669"/>
    <property type="project" value="UniProtKB-KW"/>
</dbReference>
<dbReference type="InterPro" id="IPR023095">
    <property type="entry name" value="Ade_MeTrfase_dom_2"/>
</dbReference>
<evidence type="ECO:0000256" key="3">
    <source>
        <dbReference type="ARBA" id="ARBA00022603"/>
    </source>
</evidence>
<dbReference type="GO" id="GO:0043565">
    <property type="term" value="F:sequence-specific DNA binding"/>
    <property type="evidence" value="ECO:0007669"/>
    <property type="project" value="TreeGrafter"/>
</dbReference>
<dbReference type="GO" id="GO:0009307">
    <property type="term" value="P:DNA restriction-modification system"/>
    <property type="evidence" value="ECO:0007669"/>
    <property type="project" value="InterPro"/>
</dbReference>
<dbReference type="InterPro" id="IPR029063">
    <property type="entry name" value="SAM-dependent_MTases_sf"/>
</dbReference>
<dbReference type="Pfam" id="PF02086">
    <property type="entry name" value="MethyltransfD12"/>
    <property type="match status" value="1"/>
</dbReference>
<evidence type="ECO:0000313" key="7">
    <source>
        <dbReference type="EMBL" id="DAD87010.1"/>
    </source>
</evidence>
<dbReference type="InterPro" id="IPR002052">
    <property type="entry name" value="DNA_methylase_N6_adenine_CS"/>
</dbReference>
<evidence type="ECO:0000256" key="6">
    <source>
        <dbReference type="ARBA" id="ARBA00047942"/>
    </source>
</evidence>
<evidence type="ECO:0000256" key="5">
    <source>
        <dbReference type="ARBA" id="ARBA00022691"/>
    </source>
</evidence>
<dbReference type="EMBL" id="BK015012">
    <property type="protein sequence ID" value="DAD87010.1"/>
    <property type="molecule type" value="Genomic_DNA"/>
</dbReference>
<dbReference type="Gene3D" id="3.40.50.150">
    <property type="entry name" value="Vaccinia Virus protein VP39"/>
    <property type="match status" value="1"/>
</dbReference>
<evidence type="ECO:0000256" key="4">
    <source>
        <dbReference type="ARBA" id="ARBA00022679"/>
    </source>
</evidence>
<keyword evidence="5" id="KW-0949">S-adenosyl-L-methionine</keyword>
<dbReference type="EC" id="2.1.1.72" evidence="2"/>
<dbReference type="GO" id="GO:0006298">
    <property type="term" value="P:mismatch repair"/>
    <property type="evidence" value="ECO:0007669"/>
    <property type="project" value="TreeGrafter"/>
</dbReference>
<dbReference type="SUPFAM" id="SSF53335">
    <property type="entry name" value="S-adenosyl-L-methionine-dependent methyltransferases"/>
    <property type="match status" value="1"/>
</dbReference>
<comment type="similarity">
    <text evidence="1">Belongs to the N(4)/N(6)-methyltransferase family.</text>
</comment>
<dbReference type="InterPro" id="IPR012327">
    <property type="entry name" value="MeTrfase_D12"/>
</dbReference>
<evidence type="ECO:0000256" key="1">
    <source>
        <dbReference type="ARBA" id="ARBA00006594"/>
    </source>
</evidence>